<dbReference type="PANTHER" id="PTHR34351">
    <property type="entry name" value="SLR1927 PROTEIN-RELATED"/>
    <property type="match status" value="1"/>
</dbReference>
<keyword evidence="1" id="KW-1133">Transmembrane helix</keyword>
<proteinExistence type="predicted"/>
<evidence type="ECO:0000313" key="3">
    <source>
        <dbReference type="EMBL" id="VDC24230.1"/>
    </source>
</evidence>
<dbReference type="InterPro" id="IPR002881">
    <property type="entry name" value="DUF58"/>
</dbReference>
<keyword evidence="1" id="KW-0472">Membrane</keyword>
<dbReference type="AlphaFoldDB" id="A0A3P5WYV6"/>
<gene>
    <name evidence="3" type="ORF">FILTAD_01037</name>
</gene>
<keyword evidence="4" id="KW-1185">Reference proteome</keyword>
<dbReference type="PANTHER" id="PTHR34351:SF2">
    <property type="entry name" value="DUF58 DOMAIN-CONTAINING PROTEIN"/>
    <property type="match status" value="1"/>
</dbReference>
<evidence type="ECO:0000313" key="4">
    <source>
        <dbReference type="Proteomes" id="UP000270468"/>
    </source>
</evidence>
<protein>
    <recommendedName>
        <fullName evidence="2">DUF58 domain-containing protein</fullName>
    </recommendedName>
</protein>
<dbReference type="Proteomes" id="UP000270468">
    <property type="component" value="Unassembled WGS sequence"/>
</dbReference>
<organism evidence="3 4">
    <name type="scientific">Filibacter tadaridae</name>
    <dbReference type="NCBI Taxonomy" id="2483811"/>
    <lineage>
        <taxon>Bacteria</taxon>
        <taxon>Bacillati</taxon>
        <taxon>Bacillota</taxon>
        <taxon>Bacilli</taxon>
        <taxon>Bacillales</taxon>
        <taxon>Caryophanaceae</taxon>
        <taxon>Filibacter</taxon>
    </lineage>
</organism>
<evidence type="ECO:0000259" key="2">
    <source>
        <dbReference type="Pfam" id="PF01882"/>
    </source>
</evidence>
<keyword evidence="1" id="KW-0812">Transmembrane</keyword>
<feature type="domain" description="DUF58" evidence="2">
    <location>
        <begin position="207"/>
        <end position="316"/>
    </location>
</feature>
<accession>A0A3P5WYV6</accession>
<feature type="transmembrane region" description="Helical" evidence="1">
    <location>
        <begin position="38"/>
        <end position="59"/>
    </location>
</feature>
<name>A0A3P5WYV6_9BACL</name>
<dbReference type="EMBL" id="UXAV01000030">
    <property type="protein sequence ID" value="VDC24230.1"/>
    <property type="molecule type" value="Genomic_DNA"/>
</dbReference>
<evidence type="ECO:0000256" key="1">
    <source>
        <dbReference type="SAM" id="Phobius"/>
    </source>
</evidence>
<dbReference type="Pfam" id="PF01882">
    <property type="entry name" value="DUF58"/>
    <property type="match status" value="1"/>
</dbReference>
<sequence length="403" mass="45945">MMKVARTFLSSGRIFFVLFIAVSAVVFAMFQGGKVSWTIFYVLFPFICYSILLFFYPLVDIKAERTIRTPNVQNGGKLAVSITVYRRIRFPLLYTVVTEQWEEKEIPKLAGEKLKRFFLWGFRKEVKWEYEIERMPRGEHVLQGVEVEVSDFFGWIKKKKFIPAKHTILVYPKTVSINYVPIDTQYDRGSMASPLNIVKDTTMATGVRNYQPGDRVTWIHWKSFARTQSLMTKEFEDKRSQELFLILDSRPAETFEGQVELAASILKESTSQQAGLTFMSTGAESSIFPFIQSEEQFHRALVHLAKIKPSKDQSDARLPGGEETSGHGGSIVLITGNPDWPFIQSVTQNVKNARRIVCFVVTQDGQIPPTLASNIQLAKSRGIAVHSLAQERFTTAFEEVTRL</sequence>
<dbReference type="RefSeq" id="WP_124069460.1">
    <property type="nucleotide sequence ID" value="NZ_CBCRXF010000017.1"/>
</dbReference>
<dbReference type="OrthoDB" id="140416at2"/>
<reference evidence="3 4" key="1">
    <citation type="submission" date="2018-11" db="EMBL/GenBank/DDBJ databases">
        <authorList>
            <person name="Criscuolo A."/>
        </authorList>
    </citation>
    <scope>NUCLEOTIDE SEQUENCE [LARGE SCALE GENOMIC DNA]</scope>
    <source>
        <strain evidence="3">ATB-66</strain>
    </source>
</reference>
<feature type="transmembrane region" description="Helical" evidence="1">
    <location>
        <begin position="12"/>
        <end position="32"/>
    </location>
</feature>